<feature type="domain" description="ABC transporter" evidence="13">
    <location>
        <begin position="4"/>
        <end position="232"/>
    </location>
</feature>
<sequence>MSALLVRGLSAGYGGPPVLRSIDLTVADGALACLLGPSGSGKSTLLRCLAGLLPTESGTVMAGGRRLDDLPPERRRVGLVPQDAALFTHLDVERNVGYGLNRLSRPERRDRVAELLELTGLTGLQRRMPYELSGGQQQRVALARALAPRPELLLLDEPFSGLDPQLRVELRDQVRAVLTELRTTALLVSHDRDEALSTADQVVVMREGEIRQAGTPVEIYRYPADPWTGRFVGDAIILSGVADDAHVRCALGRLPAVGDHGGPPSGPVTVLLRPEQLRLRPATSAPVSTRGPVEVTVTAVAYRGRDWRIDALTDSGESVLAWWLDDPDAADDPGGTSTPTPVPGTRLAVDVSGPALIFAPRSSS</sequence>
<evidence type="ECO:0000256" key="1">
    <source>
        <dbReference type="ARBA" id="ARBA00022448"/>
    </source>
</evidence>
<evidence type="ECO:0000313" key="15">
    <source>
        <dbReference type="Proteomes" id="UP000007947"/>
    </source>
</evidence>
<evidence type="ECO:0000256" key="5">
    <source>
        <dbReference type="ARBA" id="ARBA00022741"/>
    </source>
</evidence>
<dbReference type="SMART" id="SM00382">
    <property type="entry name" value="AAA"/>
    <property type="match status" value="1"/>
</dbReference>
<keyword evidence="5" id="KW-0547">Nucleotide-binding</keyword>
<dbReference type="InterPro" id="IPR003593">
    <property type="entry name" value="AAA+_ATPase"/>
</dbReference>
<proteinExistence type="predicted"/>
<evidence type="ECO:0000256" key="3">
    <source>
        <dbReference type="ARBA" id="ARBA00022496"/>
    </source>
</evidence>
<dbReference type="GO" id="GO:0015418">
    <property type="term" value="F:ABC-type quaternary ammonium compound transporting activity"/>
    <property type="evidence" value="ECO:0007669"/>
    <property type="project" value="UniProtKB-EC"/>
</dbReference>
<evidence type="ECO:0000256" key="8">
    <source>
        <dbReference type="ARBA" id="ARBA00023004"/>
    </source>
</evidence>
<dbReference type="InterPro" id="IPR003439">
    <property type="entry name" value="ABC_transporter-like_ATP-bd"/>
</dbReference>
<feature type="compositionally biased region" description="Low complexity" evidence="12">
    <location>
        <begin position="332"/>
        <end position="345"/>
    </location>
</feature>
<dbReference type="AlphaFoldDB" id="F5XNG9"/>
<dbReference type="InterPro" id="IPR017871">
    <property type="entry name" value="ABC_transporter-like_CS"/>
</dbReference>
<gene>
    <name evidence="14" type="ordered locus">MLP_10690</name>
</gene>
<evidence type="ECO:0000256" key="12">
    <source>
        <dbReference type="SAM" id="MobiDB-lite"/>
    </source>
</evidence>
<evidence type="ECO:0000259" key="13">
    <source>
        <dbReference type="PROSITE" id="PS50893"/>
    </source>
</evidence>
<dbReference type="SUPFAM" id="SSF50331">
    <property type="entry name" value="MOP-like"/>
    <property type="match status" value="1"/>
</dbReference>
<dbReference type="eggNOG" id="COG3842">
    <property type="taxonomic scope" value="Bacteria"/>
</dbReference>
<dbReference type="Gene3D" id="3.40.50.300">
    <property type="entry name" value="P-loop containing nucleotide triphosphate hydrolases"/>
    <property type="match status" value="1"/>
</dbReference>
<dbReference type="GO" id="GO:0015408">
    <property type="term" value="F:ABC-type ferric iron transporter activity"/>
    <property type="evidence" value="ECO:0007669"/>
    <property type="project" value="InterPro"/>
</dbReference>
<dbReference type="PROSITE" id="PS50893">
    <property type="entry name" value="ABC_TRANSPORTER_2"/>
    <property type="match status" value="1"/>
</dbReference>
<dbReference type="HOGENOM" id="CLU_000604_1_1_11"/>
<dbReference type="GO" id="GO:0005524">
    <property type="term" value="F:ATP binding"/>
    <property type="evidence" value="ECO:0007669"/>
    <property type="project" value="UniProtKB-KW"/>
</dbReference>
<keyword evidence="1" id="KW-0813">Transport</keyword>
<dbReference type="SUPFAM" id="SSF52540">
    <property type="entry name" value="P-loop containing nucleoside triphosphate hydrolases"/>
    <property type="match status" value="1"/>
</dbReference>
<evidence type="ECO:0000256" key="7">
    <source>
        <dbReference type="ARBA" id="ARBA00022967"/>
    </source>
</evidence>
<evidence type="ECO:0000256" key="2">
    <source>
        <dbReference type="ARBA" id="ARBA00022475"/>
    </source>
</evidence>
<evidence type="ECO:0000256" key="4">
    <source>
        <dbReference type="ARBA" id="ARBA00022519"/>
    </source>
</evidence>
<keyword evidence="15" id="KW-1185">Reference proteome</keyword>
<dbReference type="OrthoDB" id="3180400at2"/>
<dbReference type="STRING" id="1032480.MLP_10690"/>
<dbReference type="EMBL" id="AP012204">
    <property type="protein sequence ID" value="BAK34083.1"/>
    <property type="molecule type" value="Genomic_DNA"/>
</dbReference>
<dbReference type="GO" id="GO:0016887">
    <property type="term" value="F:ATP hydrolysis activity"/>
    <property type="evidence" value="ECO:0007669"/>
    <property type="project" value="InterPro"/>
</dbReference>
<keyword evidence="9" id="KW-0406">Ion transport</keyword>
<evidence type="ECO:0000256" key="9">
    <source>
        <dbReference type="ARBA" id="ARBA00023065"/>
    </source>
</evidence>
<feature type="region of interest" description="Disordered" evidence="12">
    <location>
        <begin position="326"/>
        <end position="345"/>
    </location>
</feature>
<dbReference type="InterPro" id="IPR008995">
    <property type="entry name" value="Mo/tungstate-bd_C_term_dom"/>
</dbReference>
<keyword evidence="8" id="KW-0408">Iron</keyword>
<dbReference type="FunFam" id="3.40.50.300:FF:000425">
    <property type="entry name" value="Probable ABC transporter, ATP-binding subunit"/>
    <property type="match status" value="1"/>
</dbReference>
<dbReference type="GO" id="GO:0043190">
    <property type="term" value="C:ATP-binding cassette (ABC) transporter complex"/>
    <property type="evidence" value="ECO:0007669"/>
    <property type="project" value="InterPro"/>
</dbReference>
<dbReference type="InterPro" id="IPR013611">
    <property type="entry name" value="Transp-assoc_OB_typ2"/>
</dbReference>
<dbReference type="KEGG" id="mph:MLP_10690"/>
<dbReference type="PANTHER" id="PTHR42781:SF5">
    <property type="entry name" value="PUTRESCINE TRANSPORT ATP-BINDING PROTEIN POTG"/>
    <property type="match status" value="1"/>
</dbReference>
<dbReference type="CDD" id="cd03259">
    <property type="entry name" value="ABC_Carb_Solutes_like"/>
    <property type="match status" value="1"/>
</dbReference>
<accession>F5XNG9</accession>
<dbReference type="Proteomes" id="UP000007947">
    <property type="component" value="Chromosome"/>
</dbReference>
<dbReference type="InterPro" id="IPR027417">
    <property type="entry name" value="P-loop_NTPase"/>
</dbReference>
<dbReference type="RefSeq" id="WP_013861966.1">
    <property type="nucleotide sequence ID" value="NC_015635.1"/>
</dbReference>
<organism evidence="14 15">
    <name type="scientific">Microlunatus phosphovorus (strain ATCC 700054 / DSM 10555 / JCM 9379 / NBRC 101784 / NCIMB 13414 / VKM Ac-1990 / NM-1)</name>
    <dbReference type="NCBI Taxonomy" id="1032480"/>
    <lineage>
        <taxon>Bacteria</taxon>
        <taxon>Bacillati</taxon>
        <taxon>Actinomycetota</taxon>
        <taxon>Actinomycetes</taxon>
        <taxon>Propionibacteriales</taxon>
        <taxon>Propionibacteriaceae</taxon>
        <taxon>Microlunatus</taxon>
    </lineage>
</organism>
<keyword evidence="14" id="KW-0378">Hydrolase</keyword>
<dbReference type="Pfam" id="PF08402">
    <property type="entry name" value="TOBE_2"/>
    <property type="match status" value="1"/>
</dbReference>
<keyword evidence="3" id="KW-0410">Iron transport</keyword>
<keyword evidence="7" id="KW-1278">Translocase</keyword>
<dbReference type="Pfam" id="PF00005">
    <property type="entry name" value="ABC_tran"/>
    <property type="match status" value="1"/>
</dbReference>
<keyword evidence="6 14" id="KW-0067">ATP-binding</keyword>
<name>F5XNG9_MICPN</name>
<reference evidence="14 15" key="1">
    <citation type="submission" date="2011-05" db="EMBL/GenBank/DDBJ databases">
        <title>Whole genome sequence of Microlunatus phosphovorus NM-1.</title>
        <authorList>
            <person name="Hosoyama A."/>
            <person name="Sasaki K."/>
            <person name="Harada T."/>
            <person name="Igarashi R."/>
            <person name="Kawakoshi A."/>
            <person name="Sasagawa M."/>
            <person name="Fukada J."/>
            <person name="Nakamura S."/>
            <person name="Katano Y."/>
            <person name="Hanada S."/>
            <person name="Kamagata Y."/>
            <person name="Nakamura N."/>
            <person name="Yamazaki S."/>
            <person name="Fujita N."/>
        </authorList>
    </citation>
    <scope>NUCLEOTIDE SEQUENCE [LARGE SCALE GENOMIC DNA]</scope>
    <source>
        <strain evidence="15">ATCC 700054 / DSM 10555 / JCM 9379 / NBRC 101784 / NCIMB 13414 / VKM Ac-1990 / NM-1</strain>
    </source>
</reference>
<dbReference type="InterPro" id="IPR050093">
    <property type="entry name" value="ABC_SmlMolc_Importer"/>
</dbReference>
<keyword evidence="4" id="KW-0997">Cell inner membrane</keyword>
<dbReference type="EC" id="7.6.2.9" evidence="11"/>
<dbReference type="InterPro" id="IPR015853">
    <property type="entry name" value="ABC_transpr_FbpC"/>
</dbReference>
<keyword evidence="10" id="KW-0472">Membrane</keyword>
<protein>
    <recommendedName>
        <fullName evidence="11">ABC-type quaternary amine transporter</fullName>
        <ecNumber evidence="11">7.6.2.9</ecNumber>
    </recommendedName>
</protein>
<dbReference type="PANTHER" id="PTHR42781">
    <property type="entry name" value="SPERMIDINE/PUTRESCINE IMPORT ATP-BINDING PROTEIN POTA"/>
    <property type="match status" value="1"/>
</dbReference>
<keyword evidence="2" id="KW-1003">Cell membrane</keyword>
<evidence type="ECO:0000256" key="11">
    <source>
        <dbReference type="ARBA" id="ARBA00066388"/>
    </source>
</evidence>
<evidence type="ECO:0000256" key="6">
    <source>
        <dbReference type="ARBA" id="ARBA00022840"/>
    </source>
</evidence>
<evidence type="ECO:0000256" key="10">
    <source>
        <dbReference type="ARBA" id="ARBA00023136"/>
    </source>
</evidence>
<dbReference type="PROSITE" id="PS00211">
    <property type="entry name" value="ABC_TRANSPORTER_1"/>
    <property type="match status" value="1"/>
</dbReference>
<evidence type="ECO:0000313" key="14">
    <source>
        <dbReference type="EMBL" id="BAK34083.1"/>
    </source>
</evidence>